<proteinExistence type="predicted"/>
<dbReference type="InterPro" id="IPR015947">
    <property type="entry name" value="PUA-like_sf"/>
</dbReference>
<reference evidence="1" key="1">
    <citation type="submission" date="2023-03" db="EMBL/GenBank/DDBJ databases">
        <title>Massive genome expansion in bonnet fungi (Mycena s.s.) driven by repeated elements and novel gene families across ecological guilds.</title>
        <authorList>
            <consortium name="Lawrence Berkeley National Laboratory"/>
            <person name="Harder C.B."/>
            <person name="Miyauchi S."/>
            <person name="Viragh M."/>
            <person name="Kuo A."/>
            <person name="Thoen E."/>
            <person name="Andreopoulos B."/>
            <person name="Lu D."/>
            <person name="Skrede I."/>
            <person name="Drula E."/>
            <person name="Henrissat B."/>
            <person name="Morin E."/>
            <person name="Kohler A."/>
            <person name="Barry K."/>
            <person name="LaButti K."/>
            <person name="Morin E."/>
            <person name="Salamov A."/>
            <person name="Lipzen A."/>
            <person name="Mereny Z."/>
            <person name="Hegedus B."/>
            <person name="Baldrian P."/>
            <person name="Stursova M."/>
            <person name="Weitz H."/>
            <person name="Taylor A."/>
            <person name="Grigoriev I.V."/>
            <person name="Nagy L.G."/>
            <person name="Martin F."/>
            <person name="Kauserud H."/>
        </authorList>
    </citation>
    <scope>NUCLEOTIDE SEQUENCE</scope>
    <source>
        <strain evidence="1">CBHHK182m</strain>
    </source>
</reference>
<dbReference type="AlphaFoldDB" id="A0AAD7NEH1"/>
<dbReference type="EMBL" id="JARKIB010000044">
    <property type="protein sequence ID" value="KAJ7757514.1"/>
    <property type="molecule type" value="Genomic_DNA"/>
</dbReference>
<sequence length="161" mass="18275">MPKVRSERPNAASTQPTEVRNAKRDILISIKTPHMNNIVSRAKNHEFRKYLISRTVERMWLYISSPDQTLRYIAIVSQGKVPGDIGNEDGLGNADFNAGNRSAAIAGGSYAYEIMHLYKLAQPLHISVLGERYKISPPQRYAFTPKQLLDDVQLEEQEMLF</sequence>
<dbReference type="SUPFAM" id="SSF88697">
    <property type="entry name" value="PUA domain-like"/>
    <property type="match status" value="1"/>
</dbReference>
<protein>
    <submittedName>
        <fullName evidence="1">Uncharacterized protein</fullName>
    </submittedName>
</protein>
<evidence type="ECO:0000313" key="1">
    <source>
        <dbReference type="EMBL" id="KAJ7757514.1"/>
    </source>
</evidence>
<comment type="caution">
    <text evidence="1">The sequence shown here is derived from an EMBL/GenBank/DDBJ whole genome shotgun (WGS) entry which is preliminary data.</text>
</comment>
<name>A0AAD7NEH1_9AGAR</name>
<feature type="non-terminal residue" evidence="1">
    <location>
        <position position="161"/>
    </location>
</feature>
<organism evidence="1 2">
    <name type="scientific">Mycena metata</name>
    <dbReference type="NCBI Taxonomy" id="1033252"/>
    <lineage>
        <taxon>Eukaryota</taxon>
        <taxon>Fungi</taxon>
        <taxon>Dikarya</taxon>
        <taxon>Basidiomycota</taxon>
        <taxon>Agaricomycotina</taxon>
        <taxon>Agaricomycetes</taxon>
        <taxon>Agaricomycetidae</taxon>
        <taxon>Agaricales</taxon>
        <taxon>Marasmiineae</taxon>
        <taxon>Mycenaceae</taxon>
        <taxon>Mycena</taxon>
    </lineage>
</organism>
<gene>
    <name evidence="1" type="ORF">B0H16DRAFT_1536892</name>
</gene>
<keyword evidence="2" id="KW-1185">Reference proteome</keyword>
<evidence type="ECO:0000313" key="2">
    <source>
        <dbReference type="Proteomes" id="UP001215598"/>
    </source>
</evidence>
<dbReference type="Proteomes" id="UP001215598">
    <property type="component" value="Unassembled WGS sequence"/>
</dbReference>
<accession>A0AAD7NEH1</accession>